<dbReference type="PANTHER" id="PTHR12768">
    <property type="entry name" value="BECLIN 1"/>
    <property type="match status" value="1"/>
</dbReference>
<dbReference type="InterPro" id="IPR038274">
    <property type="entry name" value="Atg6/Beclin_C_sf"/>
</dbReference>
<dbReference type="GO" id="GO:0043548">
    <property type="term" value="F:phosphatidylinositol 3-kinase binding"/>
    <property type="evidence" value="ECO:0007669"/>
    <property type="project" value="TreeGrafter"/>
</dbReference>
<dbReference type="GO" id="GO:0006995">
    <property type="term" value="P:cellular response to nitrogen starvation"/>
    <property type="evidence" value="ECO:0007669"/>
    <property type="project" value="TreeGrafter"/>
</dbReference>
<dbReference type="GO" id="GO:0045324">
    <property type="term" value="P:late endosome to vacuole transport"/>
    <property type="evidence" value="ECO:0007669"/>
    <property type="project" value="TreeGrafter"/>
</dbReference>
<dbReference type="PANTHER" id="PTHR12768:SF4">
    <property type="entry name" value="BECLIN-1"/>
    <property type="match status" value="1"/>
</dbReference>
<protein>
    <recommendedName>
        <fullName evidence="3">Atg6 BARA domain-containing protein</fullName>
    </recommendedName>
</protein>
<gene>
    <name evidence="4" type="ORF">SELO1098_LOCUS10995</name>
</gene>
<proteinExistence type="inferred from homology"/>
<dbReference type="GO" id="GO:0034271">
    <property type="term" value="C:phosphatidylinositol 3-kinase complex, class III, type I"/>
    <property type="evidence" value="ECO:0007669"/>
    <property type="project" value="TreeGrafter"/>
</dbReference>
<name>A0A7S3H0Z9_9STRA</name>
<keyword evidence="2" id="KW-0175">Coiled coil</keyword>
<accession>A0A7S3H0Z9</accession>
<feature type="coiled-coil region" evidence="2">
    <location>
        <begin position="42"/>
        <end position="118"/>
    </location>
</feature>
<evidence type="ECO:0000259" key="3">
    <source>
        <dbReference type="Pfam" id="PF04111"/>
    </source>
</evidence>
<evidence type="ECO:0000256" key="2">
    <source>
        <dbReference type="SAM" id="Coils"/>
    </source>
</evidence>
<dbReference type="Gene3D" id="1.10.418.40">
    <property type="entry name" value="Autophagy protein 6/Beclin 1"/>
    <property type="match status" value="1"/>
</dbReference>
<dbReference type="GO" id="GO:0000423">
    <property type="term" value="P:mitophagy"/>
    <property type="evidence" value="ECO:0007669"/>
    <property type="project" value="TreeGrafter"/>
</dbReference>
<dbReference type="Pfam" id="PF04111">
    <property type="entry name" value="APG6"/>
    <property type="match status" value="1"/>
</dbReference>
<dbReference type="InterPro" id="IPR007243">
    <property type="entry name" value="Atg6/Beclin"/>
</dbReference>
<sequence length="307" mass="34928">MQSNVYLLQRESDFITSSETSFESYLEFLKSSEDNVHKTTSAQKIEKDLQAVDAEVAALNERLRAAKAAKAELQLQRSQFALQVHNSRVLQEQLNSKVNDLQNEHNEYLDQIVSMDDNMKIAVASYDRFKQINTLNDAFYVWYTGPFATINAFKLGNLVNKPVESTEINAALGQAALVLNIITSRCGIEFKQFHIVPMGSFAKILKADDRRTSYPLFIDAGSFSFFPKRNFNLALSGFMQCIHELGEYISAYDPTLSVPYKIEVSESKIADKSFVYGGDEEVWTHALKHMLANIKWIIAWYCKHGNY</sequence>
<comment type="similarity">
    <text evidence="1">Belongs to the beclin family.</text>
</comment>
<dbReference type="GO" id="GO:0034272">
    <property type="term" value="C:phosphatidylinositol 3-kinase complex, class III, type II"/>
    <property type="evidence" value="ECO:0007669"/>
    <property type="project" value="TreeGrafter"/>
</dbReference>
<evidence type="ECO:0000313" key="4">
    <source>
        <dbReference type="EMBL" id="CAE0282161.1"/>
    </source>
</evidence>
<dbReference type="GO" id="GO:0000407">
    <property type="term" value="C:phagophore assembly site"/>
    <property type="evidence" value="ECO:0007669"/>
    <property type="project" value="TreeGrafter"/>
</dbReference>
<dbReference type="GO" id="GO:0000045">
    <property type="term" value="P:autophagosome assembly"/>
    <property type="evidence" value="ECO:0007669"/>
    <property type="project" value="TreeGrafter"/>
</dbReference>
<dbReference type="InterPro" id="IPR040455">
    <property type="entry name" value="Atg6_BARA"/>
</dbReference>
<dbReference type="GO" id="GO:0030674">
    <property type="term" value="F:protein-macromolecule adaptor activity"/>
    <property type="evidence" value="ECO:0007669"/>
    <property type="project" value="TreeGrafter"/>
</dbReference>
<organism evidence="4">
    <name type="scientific">Spumella elongata</name>
    <dbReference type="NCBI Taxonomy" id="89044"/>
    <lineage>
        <taxon>Eukaryota</taxon>
        <taxon>Sar</taxon>
        <taxon>Stramenopiles</taxon>
        <taxon>Ochrophyta</taxon>
        <taxon>Chrysophyceae</taxon>
        <taxon>Chromulinales</taxon>
        <taxon>Chromulinaceae</taxon>
        <taxon>Spumella</taxon>
    </lineage>
</organism>
<feature type="domain" description="Atg6 BARA" evidence="3">
    <location>
        <begin position="130"/>
        <end position="302"/>
    </location>
</feature>
<evidence type="ECO:0000256" key="1">
    <source>
        <dbReference type="ARBA" id="ARBA00005965"/>
    </source>
</evidence>
<dbReference type="AlphaFoldDB" id="A0A7S3H0Z9"/>
<dbReference type="EMBL" id="HBIC01022013">
    <property type="protein sequence ID" value="CAE0282161.1"/>
    <property type="molecule type" value="Transcribed_RNA"/>
</dbReference>
<reference evidence="4" key="1">
    <citation type="submission" date="2021-01" db="EMBL/GenBank/DDBJ databases">
        <authorList>
            <person name="Corre E."/>
            <person name="Pelletier E."/>
            <person name="Niang G."/>
            <person name="Scheremetjew M."/>
            <person name="Finn R."/>
            <person name="Kale V."/>
            <person name="Holt S."/>
            <person name="Cochrane G."/>
            <person name="Meng A."/>
            <person name="Brown T."/>
            <person name="Cohen L."/>
        </authorList>
    </citation>
    <scope>NUCLEOTIDE SEQUENCE</scope>
    <source>
        <strain evidence="4">CCAP 955/1</strain>
    </source>
</reference>